<evidence type="ECO:0000313" key="1">
    <source>
        <dbReference type="EMBL" id="MEJ7139578.1"/>
    </source>
</evidence>
<organism evidence="1 2">
    <name type="scientific">Amphibiibacter pelophylacis</name>
    <dbReference type="NCBI Taxonomy" id="1799477"/>
    <lineage>
        <taxon>Bacteria</taxon>
        <taxon>Pseudomonadati</taxon>
        <taxon>Pseudomonadota</taxon>
        <taxon>Betaproteobacteria</taxon>
        <taxon>Burkholderiales</taxon>
        <taxon>Sphaerotilaceae</taxon>
        <taxon>Amphibiibacter</taxon>
    </lineage>
</organism>
<sequence length="254" mass="27199">NHHRRGNMLNMSEVEQFQKASESCSKTGDPDACGKVRELTRLSQSRDRQLGGACGPEANQAKCDVLVRDAISKGNIVKGQYGEFTWADSPKDSFPLNVVIAGPPSEREDFHSRAARSTATGTLLLLPGPEDFVLGAVLATKTGQMIAEAALVGGQKVWRFVDGTTANFGSKEAEAISRARVENNANADAGFAGDVPVRPRDGKISVGIAQIDTPIGRHLIEGVIRTNRKGLAEEISGGHNMENFKKSCKPMAVK</sequence>
<reference evidence="1" key="1">
    <citation type="submission" date="2023-10" db="EMBL/GenBank/DDBJ databases">
        <title>Amphibacter perezi, gen. nov., sp. nov. a novel taxa of the family Comamonadaceae, class Betaproteobacteria isolated from the skin microbiota of Pelophylax perezi from different populations.</title>
        <authorList>
            <person name="Costa S."/>
            <person name="Proenca D.N."/>
            <person name="Lopes I."/>
            <person name="Morais P.V."/>
        </authorList>
    </citation>
    <scope>NUCLEOTIDE SEQUENCE</scope>
    <source>
        <strain evidence="1">SL12-8</strain>
    </source>
</reference>
<protein>
    <submittedName>
        <fullName evidence="1">Uncharacterized protein</fullName>
    </submittedName>
</protein>
<dbReference type="EMBL" id="JAWDIE010000040">
    <property type="protein sequence ID" value="MEJ7139578.1"/>
    <property type="molecule type" value="Genomic_DNA"/>
</dbReference>
<name>A0ACC6P5U0_9BURK</name>
<evidence type="ECO:0000313" key="2">
    <source>
        <dbReference type="Proteomes" id="UP001364695"/>
    </source>
</evidence>
<gene>
    <name evidence="1" type="ORF">RV045_14250</name>
</gene>
<keyword evidence="2" id="KW-1185">Reference proteome</keyword>
<feature type="non-terminal residue" evidence="1">
    <location>
        <position position="1"/>
    </location>
</feature>
<comment type="caution">
    <text evidence="1">The sequence shown here is derived from an EMBL/GenBank/DDBJ whole genome shotgun (WGS) entry which is preliminary data.</text>
</comment>
<dbReference type="Proteomes" id="UP001364695">
    <property type="component" value="Unassembled WGS sequence"/>
</dbReference>
<accession>A0ACC6P5U0</accession>
<proteinExistence type="predicted"/>